<organism evidence="2 3">
    <name type="scientific">Aldrovandia affinis</name>
    <dbReference type="NCBI Taxonomy" id="143900"/>
    <lineage>
        <taxon>Eukaryota</taxon>
        <taxon>Metazoa</taxon>
        <taxon>Chordata</taxon>
        <taxon>Craniata</taxon>
        <taxon>Vertebrata</taxon>
        <taxon>Euteleostomi</taxon>
        <taxon>Actinopterygii</taxon>
        <taxon>Neopterygii</taxon>
        <taxon>Teleostei</taxon>
        <taxon>Notacanthiformes</taxon>
        <taxon>Halosauridae</taxon>
        <taxon>Aldrovandia</taxon>
    </lineage>
</organism>
<sequence>MEVLAKAAVAEITKLVEESSAVLRLEMSRTQYENEALRTKLKVIECELVLARVSGETKVSRKSSVNSGALHGRIQISDGTVDKDDRHSLEESVFGGGWGGRQWRDGEVRVVEEDIFLQSVSLTEESTDVEKDVPASLLIKEKVPKADLMNDNHNEGLVISGERPLDFRAAEMRPPIEHQHFEAVCNKRLTSVACPDEQATQPIAAEVSEELQLVQLPRCGLDDDRELAAKAEEREPAAQMLGKSGSEHGVRRLNSPGTRRMFERDGLRGGSTRGCRDFEPEEIHCTYVNEDSQQLSLHTKPQPIWAGQGSGTPSLGSPDVIPHVNMSSLACVKEEVEIKSICIEETGSERFPRPQGQDRETLYAVKSEDLPFQPGPQQHQPSDEGMRITPPI</sequence>
<gene>
    <name evidence="2" type="ORF">AAFF_G00143100</name>
</gene>
<proteinExistence type="predicted"/>
<keyword evidence="3" id="KW-1185">Reference proteome</keyword>
<dbReference type="Proteomes" id="UP001221898">
    <property type="component" value="Unassembled WGS sequence"/>
</dbReference>
<dbReference type="EMBL" id="JAINUG010000020">
    <property type="protein sequence ID" value="KAJ8412043.1"/>
    <property type="molecule type" value="Genomic_DNA"/>
</dbReference>
<comment type="caution">
    <text evidence="2">The sequence shown here is derived from an EMBL/GenBank/DDBJ whole genome shotgun (WGS) entry which is preliminary data.</text>
</comment>
<name>A0AAD7T0D7_9TELE</name>
<evidence type="ECO:0000256" key="1">
    <source>
        <dbReference type="SAM" id="MobiDB-lite"/>
    </source>
</evidence>
<feature type="region of interest" description="Disordered" evidence="1">
    <location>
        <begin position="367"/>
        <end position="392"/>
    </location>
</feature>
<feature type="region of interest" description="Disordered" evidence="1">
    <location>
        <begin position="233"/>
        <end position="254"/>
    </location>
</feature>
<dbReference type="AlphaFoldDB" id="A0AAD7T0D7"/>
<protein>
    <submittedName>
        <fullName evidence="2">Uncharacterized protein</fullName>
    </submittedName>
</protein>
<reference evidence="2" key="1">
    <citation type="journal article" date="2023" name="Science">
        <title>Genome structures resolve the early diversification of teleost fishes.</title>
        <authorList>
            <person name="Parey E."/>
            <person name="Louis A."/>
            <person name="Montfort J."/>
            <person name="Bouchez O."/>
            <person name="Roques C."/>
            <person name="Iampietro C."/>
            <person name="Lluch J."/>
            <person name="Castinel A."/>
            <person name="Donnadieu C."/>
            <person name="Desvignes T."/>
            <person name="Floi Bucao C."/>
            <person name="Jouanno E."/>
            <person name="Wen M."/>
            <person name="Mejri S."/>
            <person name="Dirks R."/>
            <person name="Jansen H."/>
            <person name="Henkel C."/>
            <person name="Chen W.J."/>
            <person name="Zahm M."/>
            <person name="Cabau C."/>
            <person name="Klopp C."/>
            <person name="Thompson A.W."/>
            <person name="Robinson-Rechavi M."/>
            <person name="Braasch I."/>
            <person name="Lecointre G."/>
            <person name="Bobe J."/>
            <person name="Postlethwait J.H."/>
            <person name="Berthelot C."/>
            <person name="Roest Crollius H."/>
            <person name="Guiguen Y."/>
        </authorList>
    </citation>
    <scope>NUCLEOTIDE SEQUENCE</scope>
    <source>
        <strain evidence="2">NC1722</strain>
    </source>
</reference>
<evidence type="ECO:0000313" key="3">
    <source>
        <dbReference type="Proteomes" id="UP001221898"/>
    </source>
</evidence>
<accession>A0AAD7T0D7</accession>
<evidence type="ECO:0000313" key="2">
    <source>
        <dbReference type="EMBL" id="KAJ8412043.1"/>
    </source>
</evidence>